<name>A0A6A5XDP9_9PLEO</name>
<dbReference type="SUPFAM" id="SSF52540">
    <property type="entry name" value="P-loop containing nucleoside triphosphate hydrolases"/>
    <property type="match status" value="2"/>
</dbReference>
<reference evidence="7" key="1">
    <citation type="journal article" date="2020" name="Stud. Mycol.">
        <title>101 Dothideomycetes genomes: a test case for predicting lifestyles and emergence of pathogens.</title>
        <authorList>
            <person name="Haridas S."/>
            <person name="Albert R."/>
            <person name="Binder M."/>
            <person name="Bloem J."/>
            <person name="Labutti K."/>
            <person name="Salamov A."/>
            <person name="Andreopoulos B."/>
            <person name="Baker S."/>
            <person name="Barry K."/>
            <person name="Bills G."/>
            <person name="Bluhm B."/>
            <person name="Cannon C."/>
            <person name="Castanera R."/>
            <person name="Culley D."/>
            <person name="Daum C."/>
            <person name="Ezra D."/>
            <person name="Gonzalez J."/>
            <person name="Henrissat B."/>
            <person name="Kuo A."/>
            <person name="Liang C."/>
            <person name="Lipzen A."/>
            <person name="Lutzoni F."/>
            <person name="Magnuson J."/>
            <person name="Mondo S."/>
            <person name="Nolan M."/>
            <person name="Ohm R."/>
            <person name="Pangilinan J."/>
            <person name="Park H.-J."/>
            <person name="Ramirez L."/>
            <person name="Alfaro M."/>
            <person name="Sun H."/>
            <person name="Tritt A."/>
            <person name="Yoshinaga Y."/>
            <person name="Zwiers L.-H."/>
            <person name="Turgeon B."/>
            <person name="Goodwin S."/>
            <person name="Spatafora J."/>
            <person name="Crous P."/>
            <person name="Grigoriev I."/>
        </authorList>
    </citation>
    <scope>NUCLEOTIDE SEQUENCE</scope>
    <source>
        <strain evidence="7">CBS 175.79</strain>
    </source>
</reference>
<dbReference type="InterPro" id="IPR050496">
    <property type="entry name" value="SNF2_RAD54_helicase_repair"/>
</dbReference>
<keyword evidence="3" id="KW-0067">ATP-binding</keyword>
<keyword evidence="2" id="KW-0378">Hydrolase</keyword>
<proteinExistence type="predicted"/>
<evidence type="ECO:0000256" key="2">
    <source>
        <dbReference type="ARBA" id="ARBA00022801"/>
    </source>
</evidence>
<feature type="domain" description="Helicase C-terminal" evidence="6">
    <location>
        <begin position="510"/>
        <end position="672"/>
    </location>
</feature>
<gene>
    <name evidence="7" type="ORF">BU24DRAFT_427353</name>
</gene>
<dbReference type="Proteomes" id="UP000799778">
    <property type="component" value="Unassembled WGS sequence"/>
</dbReference>
<evidence type="ECO:0000259" key="5">
    <source>
        <dbReference type="PROSITE" id="PS51192"/>
    </source>
</evidence>
<dbReference type="GeneID" id="54286603"/>
<dbReference type="Gene3D" id="3.40.50.300">
    <property type="entry name" value="P-loop containing nucleotide triphosphate hydrolases"/>
    <property type="match status" value="1"/>
</dbReference>
<dbReference type="Gene3D" id="1.20.120.850">
    <property type="entry name" value="SWI2/SNF2 ATPases, N-terminal domain"/>
    <property type="match status" value="1"/>
</dbReference>
<dbReference type="GO" id="GO:0015616">
    <property type="term" value="F:DNA translocase activity"/>
    <property type="evidence" value="ECO:0007669"/>
    <property type="project" value="TreeGrafter"/>
</dbReference>
<evidence type="ECO:0000256" key="3">
    <source>
        <dbReference type="ARBA" id="ARBA00022840"/>
    </source>
</evidence>
<dbReference type="GO" id="GO:0000724">
    <property type="term" value="P:double-strand break repair via homologous recombination"/>
    <property type="evidence" value="ECO:0007669"/>
    <property type="project" value="TreeGrafter"/>
</dbReference>
<dbReference type="InterPro" id="IPR001650">
    <property type="entry name" value="Helicase_C-like"/>
</dbReference>
<dbReference type="InterPro" id="IPR000330">
    <property type="entry name" value="SNF2_N"/>
</dbReference>
<dbReference type="Pfam" id="PF00271">
    <property type="entry name" value="Helicase_C"/>
    <property type="match status" value="1"/>
</dbReference>
<feature type="region of interest" description="Disordered" evidence="4">
    <location>
        <begin position="701"/>
        <end position="724"/>
    </location>
</feature>
<dbReference type="EMBL" id="ML978075">
    <property type="protein sequence ID" value="KAF2011142.1"/>
    <property type="molecule type" value="Genomic_DNA"/>
</dbReference>
<evidence type="ECO:0000259" key="6">
    <source>
        <dbReference type="PROSITE" id="PS51194"/>
    </source>
</evidence>
<dbReference type="Gene3D" id="3.40.50.10810">
    <property type="entry name" value="Tandem AAA-ATPase domain"/>
    <property type="match status" value="1"/>
</dbReference>
<evidence type="ECO:0000313" key="8">
    <source>
        <dbReference type="Proteomes" id="UP000799778"/>
    </source>
</evidence>
<protein>
    <recommendedName>
        <fullName evidence="9">DNA repair and recombination protein RAD26</fullName>
    </recommendedName>
</protein>
<dbReference type="SMART" id="SM00487">
    <property type="entry name" value="DEXDc"/>
    <property type="match status" value="1"/>
</dbReference>
<dbReference type="GO" id="GO:0016787">
    <property type="term" value="F:hydrolase activity"/>
    <property type="evidence" value="ECO:0007669"/>
    <property type="project" value="UniProtKB-KW"/>
</dbReference>
<dbReference type="Pfam" id="PF00176">
    <property type="entry name" value="SNF2-rel_dom"/>
    <property type="match status" value="1"/>
</dbReference>
<dbReference type="InterPro" id="IPR049730">
    <property type="entry name" value="SNF2/RAD54-like_C"/>
</dbReference>
<dbReference type="CDD" id="cd18793">
    <property type="entry name" value="SF2_C_SNF"/>
    <property type="match status" value="1"/>
</dbReference>
<organism evidence="7 8">
    <name type="scientific">Aaosphaeria arxii CBS 175.79</name>
    <dbReference type="NCBI Taxonomy" id="1450172"/>
    <lineage>
        <taxon>Eukaryota</taxon>
        <taxon>Fungi</taxon>
        <taxon>Dikarya</taxon>
        <taxon>Ascomycota</taxon>
        <taxon>Pezizomycotina</taxon>
        <taxon>Dothideomycetes</taxon>
        <taxon>Pleosporomycetidae</taxon>
        <taxon>Pleosporales</taxon>
        <taxon>Pleosporales incertae sedis</taxon>
        <taxon>Aaosphaeria</taxon>
    </lineage>
</organism>
<dbReference type="InterPro" id="IPR038718">
    <property type="entry name" value="SNF2-like_sf"/>
</dbReference>
<dbReference type="GO" id="GO:0005634">
    <property type="term" value="C:nucleus"/>
    <property type="evidence" value="ECO:0007669"/>
    <property type="project" value="TreeGrafter"/>
</dbReference>
<dbReference type="InterPro" id="IPR027417">
    <property type="entry name" value="P-loop_NTPase"/>
</dbReference>
<dbReference type="PROSITE" id="PS51194">
    <property type="entry name" value="HELICASE_CTER"/>
    <property type="match status" value="1"/>
</dbReference>
<evidence type="ECO:0000313" key="7">
    <source>
        <dbReference type="EMBL" id="KAF2011142.1"/>
    </source>
</evidence>
<dbReference type="RefSeq" id="XP_033379481.1">
    <property type="nucleotide sequence ID" value="XM_033529206.1"/>
</dbReference>
<dbReference type="OrthoDB" id="413460at2759"/>
<evidence type="ECO:0000256" key="4">
    <source>
        <dbReference type="SAM" id="MobiDB-lite"/>
    </source>
</evidence>
<sequence>MGKTACARPLLPGSTLSIGGKDVEVDASMSKEEFLSGRAFLGATAAKPVPIPKPTAPINDIKFKKHSSGLKIDSKPGAILKTSDRAGVALRDEENEDTPFRPELKPKAARMQFKTPMLNSTVVPKGNPSIPQPRHDPTLPNALIMKKPTIVPKGKQVVDVVVDPLLSKHLREHQREGVQFLYECVMGMRCEGEGAIMADEMGLGKTLQTIALLWTLMKQNPIHDSPPVVRKALVVCPAGLVENWRREFRKWLGNERIGVFVADAKNKKITNFTKGKAYNVMIVGYEMLRVVQEDLKKGHGVDIVIADEGHRLKTANNKAMLAIQSLNTERRIILSGTPLQNDLSEFYTAIDFVNPGLLGKRPAFKREFEVPIVRSRQPNASEAELEKGEARWKELVNLTSQFMIRRTAEVLSKYLPPKTEHIVFCKPTTAQSNAYRSILASPYFTAALGNANNEMALQLITILKKMCNSPSLLKSSKDGEDTPSEMLQSLLPLIPPPILRSHACSTKLRVLDSLLHRIFNTTKEKIVIVSNYTTTLDMIEQLLTSLSYKYLRLDGSIPSSKRQPLVEKFNRTDQRTAFAFLLSAKSGGVGLNLIGASRIVLFDIDWNPATDLQAMARIHRDGQKLPCKIYRFLVQGGLDEKIYQRQVMKMGLANAVVDNKASASSFSREELRDLFRLDERETCQTHDLLGCKCGMKGAPELDDIDESSADTGDMTIGDDEDEEDDDAFPVLQPASKVDMAAQEAKIAQRAQNKQPKLKMLMEYAHINTEYLRDTTNPDKSQDDDDMALLVDDDVLLEVLREPDCRVGFLLTKSSS</sequence>
<dbReference type="GO" id="GO:0007131">
    <property type="term" value="P:reciprocal meiotic recombination"/>
    <property type="evidence" value="ECO:0007669"/>
    <property type="project" value="TreeGrafter"/>
</dbReference>
<feature type="domain" description="Helicase ATP-binding" evidence="5">
    <location>
        <begin position="186"/>
        <end position="356"/>
    </location>
</feature>
<accession>A0A6A5XDP9</accession>
<dbReference type="PANTHER" id="PTHR45629">
    <property type="entry name" value="SNF2/RAD54 FAMILY MEMBER"/>
    <property type="match status" value="1"/>
</dbReference>
<dbReference type="InterPro" id="IPR014001">
    <property type="entry name" value="Helicase_ATP-bd"/>
</dbReference>
<dbReference type="AlphaFoldDB" id="A0A6A5XDP9"/>
<keyword evidence="1" id="KW-0547">Nucleotide-binding</keyword>
<keyword evidence="8" id="KW-1185">Reference proteome</keyword>
<dbReference type="PROSITE" id="PS51192">
    <property type="entry name" value="HELICASE_ATP_BIND_1"/>
    <property type="match status" value="1"/>
</dbReference>
<evidence type="ECO:0000256" key="1">
    <source>
        <dbReference type="ARBA" id="ARBA00022741"/>
    </source>
</evidence>
<dbReference type="PANTHER" id="PTHR45629:SF7">
    <property type="entry name" value="DNA EXCISION REPAIR PROTEIN ERCC-6-RELATED"/>
    <property type="match status" value="1"/>
</dbReference>
<dbReference type="CDD" id="cd18004">
    <property type="entry name" value="DEXHc_RAD54"/>
    <property type="match status" value="1"/>
</dbReference>
<evidence type="ECO:0008006" key="9">
    <source>
        <dbReference type="Google" id="ProtNLM"/>
    </source>
</evidence>
<dbReference type="SMART" id="SM00490">
    <property type="entry name" value="HELICc"/>
    <property type="match status" value="1"/>
</dbReference>
<dbReference type="GO" id="GO:0005524">
    <property type="term" value="F:ATP binding"/>
    <property type="evidence" value="ECO:0007669"/>
    <property type="project" value="InterPro"/>
</dbReference>
<dbReference type="FunFam" id="3.40.50.10810:FF:000035">
    <property type="entry name" value="DsDNA-dependent ATPase (Rad54b)"/>
    <property type="match status" value="1"/>
</dbReference>